<feature type="domain" description="TonB-dependent receptor-like beta-barrel" evidence="5">
    <location>
        <begin position="441"/>
        <end position="933"/>
    </location>
</feature>
<evidence type="ECO:0000313" key="8">
    <source>
        <dbReference type="Proteomes" id="UP000261187"/>
    </source>
</evidence>
<dbReference type="Pfam" id="PF13620">
    <property type="entry name" value="CarboxypepD_reg"/>
    <property type="match status" value="1"/>
</dbReference>
<dbReference type="SUPFAM" id="SSF56935">
    <property type="entry name" value="Porins"/>
    <property type="match status" value="1"/>
</dbReference>
<keyword evidence="2 4" id="KW-0472">Membrane</keyword>
<dbReference type="EMBL" id="QSSA01000037">
    <property type="protein sequence ID" value="RGL55887.1"/>
    <property type="molecule type" value="Genomic_DNA"/>
</dbReference>
<dbReference type="Gene3D" id="2.170.130.10">
    <property type="entry name" value="TonB-dependent receptor, plug domain"/>
    <property type="match status" value="1"/>
</dbReference>
<gene>
    <name evidence="7" type="ORF">DXC61_13430</name>
</gene>
<dbReference type="RefSeq" id="WP_117695568.1">
    <property type="nucleotide sequence ID" value="NZ_QSSA01000037.1"/>
</dbReference>
<dbReference type="SUPFAM" id="SSF49464">
    <property type="entry name" value="Carboxypeptidase regulatory domain-like"/>
    <property type="match status" value="1"/>
</dbReference>
<feature type="domain" description="TonB-dependent receptor plug" evidence="6">
    <location>
        <begin position="167"/>
        <end position="266"/>
    </location>
</feature>
<dbReference type="InterPro" id="IPR012910">
    <property type="entry name" value="Plug_dom"/>
</dbReference>
<dbReference type="InterPro" id="IPR000531">
    <property type="entry name" value="Beta-barrel_TonB"/>
</dbReference>
<dbReference type="InterPro" id="IPR036942">
    <property type="entry name" value="Beta-barrel_TonB_sf"/>
</dbReference>
<evidence type="ECO:0000256" key="4">
    <source>
        <dbReference type="RuleBase" id="RU003357"/>
    </source>
</evidence>
<dbReference type="Proteomes" id="UP000261187">
    <property type="component" value="Unassembled WGS sequence"/>
</dbReference>
<dbReference type="InterPro" id="IPR008969">
    <property type="entry name" value="CarboxyPept-like_regulatory"/>
</dbReference>
<sequence>MNTKRGIIGLGLLAAGITPMWAQDIKGIVIDQKSKETLIGAVITAVTGNGSKNATQEKDGIKAVTDIDGNFSLQNLKDGTYTLYIKYVGYKTQKIDGVQLKGGKRIDGKAIVSSKDTSSKDTSSKNDASEKALLTIALQPDEQQLNEVTVTAVERRNTDAAMIQVAKNSPVIVSNVSAQEISRTQDTNAGEVIRRVPGVSLIDDKFVMVRGLSQRYNNVWVNGGAVPSSEADSRAFSFDIIPSSQIDNLTIVKSPTAEYPADYSGGFIIVNTKEIPAENSFNIAVGGNWNTSSAFKDFSYSKGSGTDFLGFDNGLRNLNGGIHAALNPQLDANGKPVGDYATSLLGNGLNNDWLVKNRKPLGDLKLAASLNRRWMLGGRTLGMLAALNYTNEYRTYENMENNLYGIYDAANDKPNYLRHSVDDQYNNNVRLGAMLNFTFLSKDGNHKYQLKNIFNQLATSRYTWRDGVSAQSNLERSAEYYYRSRTTYNGQLTGKHTFTSDALDWSIGYAYANRHLPDRRRYLIDDALESGVYALSTGNDISREWTQLDEHIFSLGVNDKHHFKFGNFEPDLQVGAYGEYRSREYQTRNFIYNWNVSANNMPSGFRHSDIPTLLSSEANMGYDKLYLLEEKQMRNNYRGHNTLGAGYLAMSLPFGKLGIHAGVRFEHNDMELISNSRDYEKSESSRHYKTDDVFPSLNTTYKISDQHQVRLSYGRSINRPEFREVSSSVYYDFDLASNVQGNTELKNCYVDNLDLRYEWYPSRGELISLAVFYKHFDSPIEWTYTVAGGTDLIYSYKNAKSANNYGVELDIRKNLGFIGLKDFSWSFNGALIKSKVQFEKGSKEENRPMQGQSPYLINTGIFYKNEPLKMDIALLYNRIGKRIIGVGRSEGSTGDDSNSRVPHSYEMPRNTIDFSLAKKFGNHLELKLNVRDLLAEKIYYKQFADVTYSDGSKKEVEEIARCYKPGRNIGLQAIYKF</sequence>
<keyword evidence="4" id="KW-0798">TonB box</keyword>
<dbReference type="InterPro" id="IPR037066">
    <property type="entry name" value="Plug_dom_sf"/>
</dbReference>
<comment type="subcellular location">
    <subcellularLocation>
        <location evidence="1 4">Cell outer membrane</location>
    </subcellularLocation>
</comment>
<evidence type="ECO:0000256" key="1">
    <source>
        <dbReference type="ARBA" id="ARBA00004442"/>
    </source>
</evidence>
<evidence type="ECO:0000259" key="5">
    <source>
        <dbReference type="Pfam" id="PF00593"/>
    </source>
</evidence>
<comment type="caution">
    <text evidence="7">The sequence shown here is derived from an EMBL/GenBank/DDBJ whole genome shotgun (WGS) entry which is preliminary data.</text>
</comment>
<dbReference type="Gene3D" id="2.60.40.1120">
    <property type="entry name" value="Carboxypeptidase-like, regulatory domain"/>
    <property type="match status" value="1"/>
</dbReference>
<evidence type="ECO:0000313" key="7">
    <source>
        <dbReference type="EMBL" id="RGL55887.1"/>
    </source>
</evidence>
<dbReference type="Gene3D" id="2.40.170.20">
    <property type="entry name" value="TonB-dependent receptor, beta-barrel domain"/>
    <property type="match status" value="1"/>
</dbReference>
<evidence type="ECO:0000256" key="3">
    <source>
        <dbReference type="ARBA" id="ARBA00023237"/>
    </source>
</evidence>
<proteinExistence type="inferred from homology"/>
<dbReference type="AlphaFoldDB" id="A0AA92SWD9"/>
<keyword evidence="7" id="KW-0675">Receptor</keyword>
<protein>
    <submittedName>
        <fullName evidence="7">TonB-dependent receptor</fullName>
    </submittedName>
</protein>
<reference evidence="7 8" key="1">
    <citation type="submission" date="2018-08" db="EMBL/GenBank/DDBJ databases">
        <title>A genome reference for cultivated species of the human gut microbiota.</title>
        <authorList>
            <person name="Zou Y."/>
            <person name="Xue W."/>
            <person name="Luo G."/>
        </authorList>
    </citation>
    <scope>NUCLEOTIDE SEQUENCE [LARGE SCALE GENOMIC DNA]</scope>
    <source>
        <strain evidence="7 8">TF06-40</strain>
    </source>
</reference>
<organism evidence="7 8">
    <name type="scientific">Segatella copri</name>
    <dbReference type="NCBI Taxonomy" id="165179"/>
    <lineage>
        <taxon>Bacteria</taxon>
        <taxon>Pseudomonadati</taxon>
        <taxon>Bacteroidota</taxon>
        <taxon>Bacteroidia</taxon>
        <taxon>Bacteroidales</taxon>
        <taxon>Prevotellaceae</taxon>
        <taxon>Segatella</taxon>
    </lineage>
</organism>
<dbReference type="GO" id="GO:0009279">
    <property type="term" value="C:cell outer membrane"/>
    <property type="evidence" value="ECO:0007669"/>
    <property type="project" value="UniProtKB-SubCell"/>
</dbReference>
<evidence type="ECO:0000256" key="2">
    <source>
        <dbReference type="ARBA" id="ARBA00023136"/>
    </source>
</evidence>
<dbReference type="Pfam" id="PF07715">
    <property type="entry name" value="Plug"/>
    <property type="match status" value="1"/>
</dbReference>
<accession>A0AA92SWD9</accession>
<comment type="similarity">
    <text evidence="4">Belongs to the TonB-dependent receptor family.</text>
</comment>
<name>A0AA92SWD9_9BACT</name>
<keyword evidence="3" id="KW-0998">Cell outer membrane</keyword>
<dbReference type="Pfam" id="PF00593">
    <property type="entry name" value="TonB_dep_Rec_b-barrel"/>
    <property type="match status" value="1"/>
</dbReference>
<dbReference type="PANTHER" id="PTHR40980:SF5">
    <property type="entry name" value="TONB-DEPENDENT RECEPTOR"/>
    <property type="match status" value="1"/>
</dbReference>
<dbReference type="PANTHER" id="PTHR40980">
    <property type="entry name" value="PLUG DOMAIN-CONTAINING PROTEIN"/>
    <property type="match status" value="1"/>
</dbReference>
<evidence type="ECO:0000259" key="6">
    <source>
        <dbReference type="Pfam" id="PF07715"/>
    </source>
</evidence>